<dbReference type="EMBL" id="JBHRUV010000052">
    <property type="protein sequence ID" value="MFC3266757.1"/>
    <property type="molecule type" value="Genomic_DNA"/>
</dbReference>
<dbReference type="Gene3D" id="1.10.357.10">
    <property type="entry name" value="Tetracycline Repressor, domain 2"/>
    <property type="match status" value="1"/>
</dbReference>
<organism evidence="6 7">
    <name type="scientific">Camelimonas abortus</name>
    <dbReference type="NCBI Taxonomy" id="1017184"/>
    <lineage>
        <taxon>Bacteria</taxon>
        <taxon>Pseudomonadati</taxon>
        <taxon>Pseudomonadota</taxon>
        <taxon>Alphaproteobacteria</taxon>
        <taxon>Hyphomicrobiales</taxon>
        <taxon>Chelatococcaceae</taxon>
        <taxon>Camelimonas</taxon>
    </lineage>
</organism>
<dbReference type="SUPFAM" id="SSF46689">
    <property type="entry name" value="Homeodomain-like"/>
    <property type="match status" value="1"/>
</dbReference>
<dbReference type="PROSITE" id="PS50977">
    <property type="entry name" value="HTH_TETR_2"/>
    <property type="match status" value="1"/>
</dbReference>
<name>A0ABV7LGT0_9HYPH</name>
<dbReference type="PANTHER" id="PTHR30055">
    <property type="entry name" value="HTH-TYPE TRANSCRIPTIONAL REGULATOR RUTR"/>
    <property type="match status" value="1"/>
</dbReference>
<dbReference type="PANTHER" id="PTHR30055:SF234">
    <property type="entry name" value="HTH-TYPE TRANSCRIPTIONAL REGULATOR BETI"/>
    <property type="match status" value="1"/>
</dbReference>
<dbReference type="InterPro" id="IPR050109">
    <property type="entry name" value="HTH-type_TetR-like_transc_reg"/>
</dbReference>
<dbReference type="InterPro" id="IPR036271">
    <property type="entry name" value="Tet_transcr_reg_TetR-rel_C_sf"/>
</dbReference>
<dbReference type="Pfam" id="PF00440">
    <property type="entry name" value="TetR_N"/>
    <property type="match status" value="1"/>
</dbReference>
<evidence type="ECO:0000256" key="2">
    <source>
        <dbReference type="ARBA" id="ARBA00023125"/>
    </source>
</evidence>
<comment type="caution">
    <text evidence="6">The sequence shown here is derived from an EMBL/GenBank/DDBJ whole genome shotgun (WGS) entry which is preliminary data.</text>
</comment>
<evidence type="ECO:0000256" key="4">
    <source>
        <dbReference type="PROSITE-ProRule" id="PRU00335"/>
    </source>
</evidence>
<feature type="domain" description="HTH tetR-type" evidence="5">
    <location>
        <begin position="26"/>
        <end position="86"/>
    </location>
</feature>
<accession>A0ABV7LGT0</accession>
<proteinExistence type="predicted"/>
<keyword evidence="1" id="KW-0805">Transcription regulation</keyword>
<dbReference type="InterPro" id="IPR009057">
    <property type="entry name" value="Homeodomain-like_sf"/>
</dbReference>
<keyword evidence="3" id="KW-0804">Transcription</keyword>
<dbReference type="PRINTS" id="PR00455">
    <property type="entry name" value="HTHTETR"/>
</dbReference>
<dbReference type="InterPro" id="IPR001647">
    <property type="entry name" value="HTH_TetR"/>
</dbReference>
<reference evidence="7" key="1">
    <citation type="journal article" date="2019" name="Int. J. Syst. Evol. Microbiol.">
        <title>The Global Catalogue of Microorganisms (GCM) 10K type strain sequencing project: providing services to taxonomists for standard genome sequencing and annotation.</title>
        <authorList>
            <consortium name="The Broad Institute Genomics Platform"/>
            <consortium name="The Broad Institute Genome Sequencing Center for Infectious Disease"/>
            <person name="Wu L."/>
            <person name="Ma J."/>
        </authorList>
    </citation>
    <scope>NUCLEOTIDE SEQUENCE [LARGE SCALE GENOMIC DNA]</scope>
    <source>
        <strain evidence="7">CCM 7941</strain>
    </source>
</reference>
<evidence type="ECO:0000313" key="7">
    <source>
        <dbReference type="Proteomes" id="UP001595536"/>
    </source>
</evidence>
<evidence type="ECO:0000256" key="3">
    <source>
        <dbReference type="ARBA" id="ARBA00023163"/>
    </source>
</evidence>
<protein>
    <submittedName>
        <fullName evidence="6">TetR/AcrR family transcriptional regulator</fullName>
    </submittedName>
</protein>
<dbReference type="SUPFAM" id="SSF48498">
    <property type="entry name" value="Tetracyclin repressor-like, C-terminal domain"/>
    <property type="match status" value="1"/>
</dbReference>
<feature type="DNA-binding region" description="H-T-H motif" evidence="4">
    <location>
        <begin position="49"/>
        <end position="68"/>
    </location>
</feature>
<keyword evidence="2 4" id="KW-0238">DNA-binding</keyword>
<keyword evidence="7" id="KW-1185">Reference proteome</keyword>
<dbReference type="Proteomes" id="UP001595536">
    <property type="component" value="Unassembled WGS sequence"/>
</dbReference>
<evidence type="ECO:0000259" key="5">
    <source>
        <dbReference type="PROSITE" id="PS50977"/>
    </source>
</evidence>
<evidence type="ECO:0000256" key="1">
    <source>
        <dbReference type="ARBA" id="ARBA00023015"/>
    </source>
</evidence>
<sequence>MAPKSGQTADDDAGLSALSGHAAGKMERRNRILAAAEDLVRLHGVEGVPVEAIARRAGVSPATVYNLFGSRGAIFSELFDADLARFEALVASRREAGPVGLFFEAIDVAVSLYAAEPAYYRALLGLTRRDGALYARFSQPRLAFWRRLVAEAHAAGALRPGMDPGFAGDTLASVARGALDFWADGRASLAELRRRLAWGFGVVLLSLATENEQAEIRRRMAAAGDGGA</sequence>
<evidence type="ECO:0000313" key="6">
    <source>
        <dbReference type="EMBL" id="MFC3266757.1"/>
    </source>
</evidence>
<dbReference type="RefSeq" id="WP_376828996.1">
    <property type="nucleotide sequence ID" value="NZ_JBHLWR010000004.1"/>
</dbReference>
<gene>
    <name evidence="6" type="ORF">ACFOEX_10375</name>
</gene>